<feature type="non-terminal residue" evidence="2">
    <location>
        <position position="592"/>
    </location>
</feature>
<protein>
    <submittedName>
        <fullName evidence="2">Uncharacterized protein</fullName>
    </submittedName>
</protein>
<sequence length="592" mass="66846">MDPLNKNLNDDEKSRHKTNLPSRLKQHQDTYDAKEEDSNPSVHLYLRLFDTDVRAKDPIIRIPLEIGAVSGAANGLALYKSAQVATLVDLTMAIQREVSSPLTTVGETVEISILSYVPFEYKMEANNQGRTRTQTGETFIGTVYSSDNNEVMTTSGTLAITNDGFKLKSKLFDIVNKKEVVTLTTDILQIVDKVNVHQLPDTNFLYERKTNKETTQNNCNIASHISLRTSASDVSMKLFNLKTDFTRTIDLSNVTLQSSLDYLLVTRNPPYTNFFLDHRHRKSLESSKKGPAMLPPTLDINNKIHFVVDTDKLFPDIPGQFACDILSDLDFQLLNEVNFKLQYNSPHHQRSGLFTYHAQVDKVTQGHVFSGTSKSELQLDNKQIQNTAPISFYLHSKGSLNTSLHLVKALCNGNDIATHSSLNAQYNPQSISQVSAIISTKFYGKEFQNSLYALFKQHQGIVRFFLNTTDNQDYAYEMDIGLDTDLLTEHTKRTNEQETAMSDIDTKKCTATVDLNRFTDERIGYATALNFSTREIETTYYTLVTSWNMKHQFGKLSAITAKQKDQEVLRITASIADFAGYKIRFLAANIEL</sequence>
<proteinExistence type="predicted"/>
<organism evidence="2 3">
    <name type="scientific">Rotaria socialis</name>
    <dbReference type="NCBI Taxonomy" id="392032"/>
    <lineage>
        <taxon>Eukaryota</taxon>
        <taxon>Metazoa</taxon>
        <taxon>Spiralia</taxon>
        <taxon>Gnathifera</taxon>
        <taxon>Rotifera</taxon>
        <taxon>Eurotatoria</taxon>
        <taxon>Bdelloidea</taxon>
        <taxon>Philodinida</taxon>
        <taxon>Philodinidae</taxon>
        <taxon>Rotaria</taxon>
    </lineage>
</organism>
<dbReference type="OrthoDB" id="10516517at2759"/>
<evidence type="ECO:0000313" key="2">
    <source>
        <dbReference type="EMBL" id="CAF3219402.1"/>
    </source>
</evidence>
<evidence type="ECO:0000313" key="3">
    <source>
        <dbReference type="Proteomes" id="UP000663825"/>
    </source>
</evidence>
<name>A0A817QR11_9BILA</name>
<gene>
    <name evidence="2" type="ORF">TIS948_LOCUS13549</name>
</gene>
<dbReference type="EMBL" id="CAJNXB010002133">
    <property type="protein sequence ID" value="CAF3219402.1"/>
    <property type="molecule type" value="Genomic_DNA"/>
</dbReference>
<dbReference type="Proteomes" id="UP000663825">
    <property type="component" value="Unassembled WGS sequence"/>
</dbReference>
<evidence type="ECO:0000256" key="1">
    <source>
        <dbReference type="SAM" id="MobiDB-lite"/>
    </source>
</evidence>
<dbReference type="AlphaFoldDB" id="A0A817QR11"/>
<feature type="region of interest" description="Disordered" evidence="1">
    <location>
        <begin position="1"/>
        <end position="37"/>
    </location>
</feature>
<accession>A0A817QR11</accession>
<comment type="caution">
    <text evidence="2">The sequence shown here is derived from an EMBL/GenBank/DDBJ whole genome shotgun (WGS) entry which is preliminary data.</text>
</comment>
<feature type="compositionally biased region" description="Basic and acidic residues" evidence="1">
    <location>
        <begin position="26"/>
        <end position="37"/>
    </location>
</feature>
<reference evidence="2" key="1">
    <citation type="submission" date="2021-02" db="EMBL/GenBank/DDBJ databases">
        <authorList>
            <person name="Nowell W R."/>
        </authorList>
    </citation>
    <scope>NUCLEOTIDE SEQUENCE</scope>
</reference>
<feature type="non-terminal residue" evidence="2">
    <location>
        <position position="1"/>
    </location>
</feature>